<dbReference type="SMART" id="SM00544">
    <property type="entry name" value="MA3"/>
    <property type="match status" value="2"/>
</dbReference>
<keyword evidence="4" id="KW-0963">Cytoplasm</keyword>
<dbReference type="OrthoDB" id="414546at2759"/>
<sequence>MASSPSSGGVTTIPTASTKKMRVRSKSTSAVEDVKEAPQNNGTRVVIDSTKAFVKNGFSHTLSGGEATLFVKAPKDKHHDRKSRSGRRGLPKKGGAGGKGTWGAIGEVLTDEDLKIRDHHDPNYESEEDEDEPFDIKECKPELTEEEFSRNITPIVKEYFEHGDTEDVLLSLEELNISSRKYKVPAFAVSLALEKKATQREMASVLISDLYGKHLSQNDIAQGFQQLLDDLDDLCLDTPDAPEMVGKFIARAIADDCLPPAFVSNLGDAPPNSNQAKALTEAGVLLKMKHGMVRLDSVWGVAGGRRPVKYLVKKMVLLLKEYLSSEDIEEASRCVQELEVPHFYHELVYEAIIMTLEDEHDRVMTLMKNLLQFFSNTNIVKPDQIKNGFQRVFDSFSDIQLDIPHAHTLLEKFTDMCARDGIIPISFTMKVPSRGRKRFVSEGDGGRVKS</sequence>
<gene>
    <name evidence="9" type="primary">PDCD4</name>
    <name evidence="9" type="ORF">AWC38_SpisGene6040</name>
</gene>
<dbReference type="GO" id="GO:0005634">
    <property type="term" value="C:nucleus"/>
    <property type="evidence" value="ECO:0007669"/>
    <property type="project" value="TreeGrafter"/>
</dbReference>
<protein>
    <recommendedName>
        <fullName evidence="3">Programmed cell death protein 4</fullName>
    </recommendedName>
</protein>
<dbReference type="AlphaFoldDB" id="A0A2B4SKY8"/>
<name>A0A2B4SKY8_STYPI</name>
<dbReference type="InterPro" id="IPR016024">
    <property type="entry name" value="ARM-type_fold"/>
</dbReference>
<evidence type="ECO:0000256" key="5">
    <source>
        <dbReference type="ARBA" id="ARBA00022737"/>
    </source>
</evidence>
<evidence type="ECO:0000256" key="7">
    <source>
        <dbReference type="SAM" id="MobiDB-lite"/>
    </source>
</evidence>
<dbReference type="Pfam" id="PF02847">
    <property type="entry name" value="MA3"/>
    <property type="match status" value="2"/>
</dbReference>
<feature type="domain" description="MI" evidence="8">
    <location>
        <begin position="310"/>
        <end position="433"/>
    </location>
</feature>
<comment type="subcellular location">
    <subcellularLocation>
        <location evidence="1">Cytoplasm</location>
    </subcellularLocation>
</comment>
<evidence type="ECO:0000313" key="9">
    <source>
        <dbReference type="EMBL" id="PFX29197.1"/>
    </source>
</evidence>
<dbReference type="FunFam" id="1.25.40.180:FF:000008">
    <property type="entry name" value="Programmed cell death protein 4"/>
    <property type="match status" value="1"/>
</dbReference>
<dbReference type="FunFam" id="1.25.40.180:FF:000009">
    <property type="entry name" value="programmed cell death protein 4"/>
    <property type="match status" value="1"/>
</dbReference>
<organism evidence="9 10">
    <name type="scientific">Stylophora pistillata</name>
    <name type="common">Smooth cauliflower coral</name>
    <dbReference type="NCBI Taxonomy" id="50429"/>
    <lineage>
        <taxon>Eukaryota</taxon>
        <taxon>Metazoa</taxon>
        <taxon>Cnidaria</taxon>
        <taxon>Anthozoa</taxon>
        <taxon>Hexacorallia</taxon>
        <taxon>Scleractinia</taxon>
        <taxon>Astrocoeniina</taxon>
        <taxon>Pocilloporidae</taxon>
        <taxon>Stylophora</taxon>
    </lineage>
</organism>
<dbReference type="SUPFAM" id="SSF48371">
    <property type="entry name" value="ARM repeat"/>
    <property type="match status" value="2"/>
</dbReference>
<comment type="caution">
    <text evidence="9">The sequence shown here is derived from an EMBL/GenBank/DDBJ whole genome shotgun (WGS) entry which is preliminary data.</text>
</comment>
<dbReference type="Proteomes" id="UP000225706">
    <property type="component" value="Unassembled WGS sequence"/>
</dbReference>
<feature type="compositionally biased region" description="Basic residues" evidence="7">
    <location>
        <begin position="75"/>
        <end position="91"/>
    </location>
</feature>
<dbReference type="PANTHER" id="PTHR12626">
    <property type="entry name" value="PROGRAMMED CELL DEATH 4"/>
    <property type="match status" value="1"/>
</dbReference>
<dbReference type="GO" id="GO:0045892">
    <property type="term" value="P:negative regulation of DNA-templated transcription"/>
    <property type="evidence" value="ECO:0007669"/>
    <property type="project" value="InterPro"/>
</dbReference>
<evidence type="ECO:0000256" key="3">
    <source>
        <dbReference type="ARBA" id="ARBA00014414"/>
    </source>
</evidence>
<evidence type="ECO:0000256" key="1">
    <source>
        <dbReference type="ARBA" id="ARBA00004496"/>
    </source>
</evidence>
<evidence type="ECO:0000256" key="2">
    <source>
        <dbReference type="ARBA" id="ARBA00005497"/>
    </source>
</evidence>
<feature type="region of interest" description="Disordered" evidence="7">
    <location>
        <begin position="1"/>
        <end position="42"/>
    </location>
</feature>
<dbReference type="Gene3D" id="1.25.40.180">
    <property type="match status" value="2"/>
</dbReference>
<feature type="region of interest" description="Disordered" evidence="7">
    <location>
        <begin position="70"/>
        <end position="104"/>
    </location>
</feature>
<dbReference type="PROSITE" id="PS51366">
    <property type="entry name" value="MI"/>
    <property type="match status" value="2"/>
</dbReference>
<dbReference type="PANTHER" id="PTHR12626:SF0">
    <property type="entry name" value="PROGRAMMED CELL DEATH PROTEIN 4"/>
    <property type="match status" value="1"/>
</dbReference>
<keyword evidence="6" id="KW-0539">Nucleus</keyword>
<evidence type="ECO:0000313" key="10">
    <source>
        <dbReference type="Proteomes" id="UP000225706"/>
    </source>
</evidence>
<dbReference type="STRING" id="50429.A0A2B4SKY8"/>
<dbReference type="InterPro" id="IPR003891">
    <property type="entry name" value="Initiation_fac_eIF4g_MI"/>
</dbReference>
<comment type="similarity">
    <text evidence="2">Belongs to the PDCD4 family.</text>
</comment>
<dbReference type="EMBL" id="LSMT01000069">
    <property type="protein sequence ID" value="PFX29197.1"/>
    <property type="molecule type" value="Genomic_DNA"/>
</dbReference>
<feature type="domain" description="MI" evidence="8">
    <location>
        <begin position="147"/>
        <end position="268"/>
    </location>
</feature>
<feature type="compositionally biased region" description="Gly residues" evidence="7">
    <location>
        <begin position="92"/>
        <end position="103"/>
    </location>
</feature>
<keyword evidence="10" id="KW-1185">Reference proteome</keyword>
<evidence type="ECO:0000259" key="8">
    <source>
        <dbReference type="PROSITE" id="PS51366"/>
    </source>
</evidence>
<proteinExistence type="inferred from homology"/>
<dbReference type="InterPro" id="IPR039778">
    <property type="entry name" value="PDCD4"/>
</dbReference>
<dbReference type="GO" id="GO:0005829">
    <property type="term" value="C:cytosol"/>
    <property type="evidence" value="ECO:0007669"/>
    <property type="project" value="TreeGrafter"/>
</dbReference>
<accession>A0A2B4SKY8</accession>
<keyword evidence="5" id="KW-0677">Repeat</keyword>
<feature type="compositionally biased region" description="Polar residues" evidence="7">
    <location>
        <begin position="1"/>
        <end position="18"/>
    </location>
</feature>
<evidence type="ECO:0000256" key="4">
    <source>
        <dbReference type="ARBA" id="ARBA00022490"/>
    </source>
</evidence>
<evidence type="ECO:0000256" key="6">
    <source>
        <dbReference type="ARBA" id="ARBA00023242"/>
    </source>
</evidence>
<reference evidence="10" key="1">
    <citation type="journal article" date="2017" name="bioRxiv">
        <title>Comparative analysis of the genomes of Stylophora pistillata and Acropora digitifera provides evidence for extensive differences between species of corals.</title>
        <authorList>
            <person name="Voolstra C.R."/>
            <person name="Li Y."/>
            <person name="Liew Y.J."/>
            <person name="Baumgarten S."/>
            <person name="Zoccola D."/>
            <person name="Flot J.-F."/>
            <person name="Tambutte S."/>
            <person name="Allemand D."/>
            <person name="Aranda M."/>
        </authorList>
    </citation>
    <scope>NUCLEOTIDE SEQUENCE [LARGE SCALE GENOMIC DNA]</scope>
</reference>